<organism evidence="2 3">
    <name type="scientific">Paracoccus denitrificans (strain Pd 1222)</name>
    <dbReference type="NCBI Taxonomy" id="318586"/>
    <lineage>
        <taxon>Bacteria</taxon>
        <taxon>Pseudomonadati</taxon>
        <taxon>Pseudomonadota</taxon>
        <taxon>Alphaproteobacteria</taxon>
        <taxon>Rhodobacterales</taxon>
        <taxon>Paracoccaceae</taxon>
        <taxon>Paracoccus</taxon>
    </lineage>
</organism>
<dbReference type="AlphaFoldDB" id="A1B6H3"/>
<dbReference type="STRING" id="318586.Pden_3034"/>
<protein>
    <submittedName>
        <fullName evidence="2">Uncharacterized protein</fullName>
    </submittedName>
</protein>
<dbReference type="EMBL" id="CP000490">
    <property type="protein sequence ID" value="ABL71117.1"/>
    <property type="molecule type" value="Genomic_DNA"/>
</dbReference>
<keyword evidence="3" id="KW-1185">Reference proteome</keyword>
<dbReference type="HOGENOM" id="CLU_1990496_0_0_5"/>
<evidence type="ECO:0000256" key="1">
    <source>
        <dbReference type="SAM" id="MobiDB-lite"/>
    </source>
</evidence>
<dbReference type="EnsemblBacteria" id="ABL71117">
    <property type="protein sequence ID" value="ABL71117"/>
    <property type="gene ID" value="Pden_3034"/>
</dbReference>
<feature type="compositionally biased region" description="Polar residues" evidence="1">
    <location>
        <begin position="115"/>
        <end position="125"/>
    </location>
</feature>
<proteinExistence type="predicted"/>
<feature type="region of interest" description="Disordered" evidence="1">
    <location>
        <begin position="105"/>
        <end position="125"/>
    </location>
</feature>
<evidence type="ECO:0000313" key="2">
    <source>
        <dbReference type="EMBL" id="ABL71117.1"/>
    </source>
</evidence>
<reference evidence="3" key="1">
    <citation type="submission" date="2006-12" db="EMBL/GenBank/DDBJ databases">
        <title>Complete sequence of chromosome 2 of Paracoccus denitrificans PD1222.</title>
        <authorList>
            <person name="Copeland A."/>
            <person name="Lucas S."/>
            <person name="Lapidus A."/>
            <person name="Barry K."/>
            <person name="Detter J.C."/>
            <person name="Glavina del Rio T."/>
            <person name="Hammon N."/>
            <person name="Israni S."/>
            <person name="Dalin E."/>
            <person name="Tice H."/>
            <person name="Pitluck S."/>
            <person name="Munk A.C."/>
            <person name="Brettin T."/>
            <person name="Bruce D."/>
            <person name="Han C."/>
            <person name="Tapia R."/>
            <person name="Gilna P."/>
            <person name="Schmutz J."/>
            <person name="Larimer F."/>
            <person name="Land M."/>
            <person name="Hauser L."/>
            <person name="Kyrpides N."/>
            <person name="Lykidis A."/>
            <person name="Spiro S."/>
            <person name="Richardson D.J."/>
            <person name="Moir J.W.B."/>
            <person name="Ferguson S.J."/>
            <person name="van Spanning R.J.M."/>
            <person name="Richardson P."/>
        </authorList>
    </citation>
    <scope>NUCLEOTIDE SEQUENCE [LARGE SCALE GENOMIC DNA]</scope>
    <source>
        <strain evidence="3">Pd 1222</strain>
    </source>
</reference>
<sequence length="125" mass="13863">MIIETAAMNSRTFEPSFFRSGCLGRWRNLSAHPCARVSSHRAICRNMPFAFPSLCLNEYNDSVGCEEETGVVVRASHRDPSWGLGKERLQALHLRIGQPEKIAHRSGLLAEPESRQTPEINGSGA</sequence>
<evidence type="ECO:0000313" key="3">
    <source>
        <dbReference type="Proteomes" id="UP000000361"/>
    </source>
</evidence>
<dbReference type="Proteomes" id="UP000000361">
    <property type="component" value="Chromosome 2"/>
</dbReference>
<gene>
    <name evidence="2" type="ordered locus">Pden_3034</name>
</gene>
<name>A1B6H3_PARDP</name>
<accession>A1B6H3</accession>
<dbReference type="KEGG" id="pde:Pden_3034"/>